<dbReference type="Gene3D" id="1.10.10.10">
    <property type="entry name" value="Winged helix-like DNA-binding domain superfamily/Winged helix DNA-binding domain"/>
    <property type="match status" value="1"/>
</dbReference>
<gene>
    <name evidence="6" type="primary">allR_2</name>
    <name evidence="6" type="ORF">GCM10023171_07880</name>
</gene>
<dbReference type="SUPFAM" id="SSF46785">
    <property type="entry name" value="Winged helix' DNA-binding domain"/>
    <property type="match status" value="1"/>
</dbReference>
<dbReference type="EMBL" id="BAABGP010000005">
    <property type="protein sequence ID" value="GAA4480679.1"/>
    <property type="molecule type" value="Genomic_DNA"/>
</dbReference>
<dbReference type="InterPro" id="IPR036388">
    <property type="entry name" value="WH-like_DNA-bd_sf"/>
</dbReference>
<dbReference type="PROSITE" id="PS51077">
    <property type="entry name" value="HTH_ICLR"/>
    <property type="match status" value="1"/>
</dbReference>
<dbReference type="PANTHER" id="PTHR30136">
    <property type="entry name" value="HELIX-TURN-HELIX TRANSCRIPTIONAL REGULATOR, ICLR FAMILY"/>
    <property type="match status" value="1"/>
</dbReference>
<feature type="domain" description="IclR-ED" evidence="5">
    <location>
        <begin position="71"/>
        <end position="250"/>
    </location>
</feature>
<keyword evidence="2" id="KW-0238">DNA-binding</keyword>
<comment type="caution">
    <text evidence="6">The sequence shown here is derived from an EMBL/GenBank/DDBJ whole genome shotgun (WGS) entry which is preliminary data.</text>
</comment>
<dbReference type="InterPro" id="IPR050707">
    <property type="entry name" value="HTH_MetabolicPath_Reg"/>
</dbReference>
<dbReference type="PANTHER" id="PTHR30136:SF24">
    <property type="entry name" value="HTH-TYPE TRANSCRIPTIONAL REPRESSOR ALLR"/>
    <property type="match status" value="1"/>
</dbReference>
<dbReference type="Gene3D" id="3.30.450.40">
    <property type="match status" value="1"/>
</dbReference>
<accession>A0ABP8P5S9</accession>
<reference evidence="7" key="1">
    <citation type="journal article" date="2019" name="Int. J. Syst. Evol. Microbiol.">
        <title>The Global Catalogue of Microorganisms (GCM) 10K type strain sequencing project: providing services to taxonomists for standard genome sequencing and annotation.</title>
        <authorList>
            <consortium name="The Broad Institute Genomics Platform"/>
            <consortium name="The Broad Institute Genome Sequencing Center for Infectious Disease"/>
            <person name="Wu L."/>
            <person name="Ma J."/>
        </authorList>
    </citation>
    <scope>NUCLEOTIDE SEQUENCE [LARGE SCALE GENOMIC DNA]</scope>
    <source>
        <strain evidence="7">JCM 17839</strain>
    </source>
</reference>
<dbReference type="Pfam" id="PF01614">
    <property type="entry name" value="IclR_C"/>
    <property type="match status" value="1"/>
</dbReference>
<dbReference type="Proteomes" id="UP001500731">
    <property type="component" value="Unassembled WGS sequence"/>
</dbReference>
<dbReference type="InterPro" id="IPR014757">
    <property type="entry name" value="Tscrpt_reg_IclR_C"/>
</dbReference>
<protein>
    <submittedName>
        <fullName evidence="6">Allantoin degradation transcriptional regulator AllR</fullName>
    </submittedName>
</protein>
<keyword evidence="3" id="KW-0804">Transcription</keyword>
<dbReference type="RefSeq" id="WP_345184568.1">
    <property type="nucleotide sequence ID" value="NZ_BAABGP010000005.1"/>
</dbReference>
<evidence type="ECO:0000313" key="7">
    <source>
        <dbReference type="Proteomes" id="UP001500731"/>
    </source>
</evidence>
<evidence type="ECO:0000259" key="5">
    <source>
        <dbReference type="PROSITE" id="PS51078"/>
    </source>
</evidence>
<evidence type="ECO:0000256" key="2">
    <source>
        <dbReference type="ARBA" id="ARBA00023125"/>
    </source>
</evidence>
<evidence type="ECO:0000259" key="4">
    <source>
        <dbReference type="PROSITE" id="PS51077"/>
    </source>
</evidence>
<keyword evidence="1" id="KW-0805">Transcription regulation</keyword>
<keyword evidence="7" id="KW-1185">Reference proteome</keyword>
<dbReference type="PROSITE" id="PS51078">
    <property type="entry name" value="ICLR_ED"/>
    <property type="match status" value="1"/>
</dbReference>
<dbReference type="InterPro" id="IPR029016">
    <property type="entry name" value="GAF-like_dom_sf"/>
</dbReference>
<dbReference type="InterPro" id="IPR036390">
    <property type="entry name" value="WH_DNA-bd_sf"/>
</dbReference>
<evidence type="ECO:0000256" key="3">
    <source>
        <dbReference type="ARBA" id="ARBA00023163"/>
    </source>
</evidence>
<sequence length="251" mass="26758">MAAKAPTTVQSVTRVFDLLELIADAGGYLTISQIAPMAGLPLTTTHRLLQTLIECGYLRQLSDRSYALGPRLVRLGEIANRQFGAIAMPQLKSLVASLGETANLATLDGDRVVYLSQAPSPHAMRMFTEVGGRAHLHSTGVGKAILAQLTDAQVRTIAARTGLPSSTPQSIVSIEVLLEDLALTRERGYAIDDGEHEIGVRCYATIVPHMSAFTALSVSVPMSRVDDRFAERAVPLMHATAAEISAVANAV</sequence>
<dbReference type="Pfam" id="PF09339">
    <property type="entry name" value="HTH_IclR"/>
    <property type="match status" value="1"/>
</dbReference>
<evidence type="ECO:0000313" key="6">
    <source>
        <dbReference type="EMBL" id="GAA4480679.1"/>
    </source>
</evidence>
<dbReference type="InterPro" id="IPR005471">
    <property type="entry name" value="Tscrpt_reg_IclR_N"/>
</dbReference>
<dbReference type="SUPFAM" id="SSF55781">
    <property type="entry name" value="GAF domain-like"/>
    <property type="match status" value="1"/>
</dbReference>
<name>A0ABP8P5S9_9MICO</name>
<feature type="domain" description="HTH iclR-type" evidence="4">
    <location>
        <begin position="9"/>
        <end position="70"/>
    </location>
</feature>
<evidence type="ECO:0000256" key="1">
    <source>
        <dbReference type="ARBA" id="ARBA00023015"/>
    </source>
</evidence>
<proteinExistence type="predicted"/>
<organism evidence="6 7">
    <name type="scientific">Microbacterium panaciterrae</name>
    <dbReference type="NCBI Taxonomy" id="985759"/>
    <lineage>
        <taxon>Bacteria</taxon>
        <taxon>Bacillati</taxon>
        <taxon>Actinomycetota</taxon>
        <taxon>Actinomycetes</taxon>
        <taxon>Micrococcales</taxon>
        <taxon>Microbacteriaceae</taxon>
        <taxon>Microbacterium</taxon>
    </lineage>
</organism>
<dbReference type="SMART" id="SM00346">
    <property type="entry name" value="HTH_ICLR"/>
    <property type="match status" value="1"/>
</dbReference>